<dbReference type="GO" id="GO:0005886">
    <property type="term" value="C:plasma membrane"/>
    <property type="evidence" value="ECO:0007669"/>
    <property type="project" value="UniProtKB-SubCell"/>
</dbReference>
<evidence type="ECO:0000256" key="1">
    <source>
        <dbReference type="ARBA" id="ARBA00004651"/>
    </source>
</evidence>
<feature type="transmembrane region" description="Helical" evidence="7">
    <location>
        <begin position="201"/>
        <end position="219"/>
    </location>
</feature>
<accession>A0A1I0VUG5</accession>
<feature type="transmembrane region" description="Helical" evidence="7">
    <location>
        <begin position="405"/>
        <end position="425"/>
    </location>
</feature>
<dbReference type="NCBIfam" id="NF040513">
    <property type="entry name" value="antiport_TyrP"/>
    <property type="match status" value="1"/>
</dbReference>
<dbReference type="InterPro" id="IPR002293">
    <property type="entry name" value="AA/rel_permease1"/>
</dbReference>
<evidence type="ECO:0000256" key="4">
    <source>
        <dbReference type="ARBA" id="ARBA00022692"/>
    </source>
</evidence>
<feature type="transmembrane region" description="Helical" evidence="7">
    <location>
        <begin position="333"/>
        <end position="353"/>
    </location>
</feature>
<evidence type="ECO:0000313" key="8">
    <source>
        <dbReference type="EMBL" id="SFA79593.1"/>
    </source>
</evidence>
<dbReference type="EMBL" id="FOKI01000003">
    <property type="protein sequence ID" value="SFA79593.1"/>
    <property type="molecule type" value="Genomic_DNA"/>
</dbReference>
<feature type="transmembrane region" description="Helical" evidence="7">
    <location>
        <begin position="437"/>
        <end position="459"/>
    </location>
</feature>
<evidence type="ECO:0000256" key="7">
    <source>
        <dbReference type="SAM" id="Phobius"/>
    </source>
</evidence>
<keyword evidence="9" id="KW-1185">Reference proteome</keyword>
<keyword evidence="4 7" id="KW-0812">Transmembrane</keyword>
<dbReference type="Gene3D" id="1.20.1740.10">
    <property type="entry name" value="Amino acid/polyamine transporter I"/>
    <property type="match status" value="1"/>
</dbReference>
<reference evidence="8 9" key="1">
    <citation type="submission" date="2016-10" db="EMBL/GenBank/DDBJ databases">
        <authorList>
            <person name="de Groot N.N."/>
        </authorList>
    </citation>
    <scope>NUCLEOTIDE SEQUENCE [LARGE SCALE GENOMIC DNA]</scope>
    <source>
        <strain evidence="8 9">DSM 12271</strain>
    </source>
</reference>
<dbReference type="Proteomes" id="UP000198619">
    <property type="component" value="Unassembled WGS sequence"/>
</dbReference>
<comment type="subcellular location">
    <subcellularLocation>
        <location evidence="1">Cell membrane</location>
        <topology evidence="1">Multi-pass membrane protein</topology>
    </subcellularLocation>
</comment>
<dbReference type="GO" id="GO:0022857">
    <property type="term" value="F:transmembrane transporter activity"/>
    <property type="evidence" value="ECO:0007669"/>
    <property type="project" value="InterPro"/>
</dbReference>
<dbReference type="Pfam" id="PF13520">
    <property type="entry name" value="AA_permease_2"/>
    <property type="match status" value="1"/>
</dbReference>
<dbReference type="PIRSF" id="PIRSF006060">
    <property type="entry name" value="AA_transporter"/>
    <property type="match status" value="1"/>
</dbReference>
<dbReference type="InterPro" id="IPR050367">
    <property type="entry name" value="APC_superfamily"/>
</dbReference>
<gene>
    <name evidence="8" type="ORF">SAMN04488528_100314</name>
</gene>
<proteinExistence type="predicted"/>
<evidence type="ECO:0000256" key="3">
    <source>
        <dbReference type="ARBA" id="ARBA00022475"/>
    </source>
</evidence>
<dbReference type="STRING" id="84698.SAMN04488528_100314"/>
<keyword evidence="3" id="KW-1003">Cell membrane</keyword>
<protein>
    <submittedName>
        <fullName evidence="8">Amino acid transporter</fullName>
    </submittedName>
</protein>
<evidence type="ECO:0000256" key="2">
    <source>
        <dbReference type="ARBA" id="ARBA00022448"/>
    </source>
</evidence>
<feature type="transmembrane region" description="Helical" evidence="7">
    <location>
        <begin position="359"/>
        <end position="385"/>
    </location>
</feature>
<feature type="transmembrane region" description="Helical" evidence="7">
    <location>
        <begin position="84"/>
        <end position="113"/>
    </location>
</feature>
<name>A0A1I0VUG5_9CLOT</name>
<dbReference type="AlphaFoldDB" id="A0A1I0VUG5"/>
<feature type="transmembrane region" description="Helical" evidence="7">
    <location>
        <begin position="231"/>
        <end position="251"/>
    </location>
</feature>
<feature type="transmembrane region" description="Helical" evidence="7">
    <location>
        <begin position="12"/>
        <end position="35"/>
    </location>
</feature>
<feature type="transmembrane region" description="Helical" evidence="7">
    <location>
        <begin position="150"/>
        <end position="176"/>
    </location>
</feature>
<keyword evidence="6 7" id="KW-0472">Membrane</keyword>
<keyword evidence="2" id="KW-0813">Transport</keyword>
<evidence type="ECO:0000256" key="6">
    <source>
        <dbReference type="ARBA" id="ARBA00023136"/>
    </source>
</evidence>
<feature type="transmembrane region" description="Helical" evidence="7">
    <location>
        <begin position="282"/>
        <end position="304"/>
    </location>
</feature>
<sequence length="479" mass="52784">MSDLKNKNEKLTLFQLIGISIAFYGSVRSVPTLAIVGWQQIFFMIGAAVLFAIPISLIAAELATGWTKEGGSQVWVKEALGERWGFVTAWLLWVQLFFGMVMVSSTVGVMIAYAIGSPRLAQNNIFIFIVILISYWSVTLLNFRFDMGKVVGGIGAVVGIYIPFIALVVLGIWWTFKHGNVYLGQFNGQTAIPSLASLDKLSFFSGIIFIFSGLEIASVHANNIENPKRNYPISVFLSMGLLIIFNLIAGLTEANAIPGDKIELSNITQPFQLYFNELGVPWLTNIIAGMIAIGVLAQLSAWVLGPSKSMIKVAEEGNLPPIFQKRTRRDVPITFVLIQAVVVSLVAIVYVVVPDVNNSFFMVLILTTILYSIVYIFIILAEIILKYKQPDVHRAFTIPGGKVGMWITCILAFLGVFITIAVSFIPPSSIPSSGDTMYIAFQVIGTLVCFISPLIIYAFKKESWKKTSEKEIENNGKGY</sequence>
<keyword evidence="5 7" id="KW-1133">Transmembrane helix</keyword>
<dbReference type="RefSeq" id="WP_090038509.1">
    <property type="nucleotide sequence ID" value="NZ_FOKI01000003.1"/>
</dbReference>
<organism evidence="8 9">
    <name type="scientific">Clostridium frigidicarnis</name>
    <dbReference type="NCBI Taxonomy" id="84698"/>
    <lineage>
        <taxon>Bacteria</taxon>
        <taxon>Bacillati</taxon>
        <taxon>Bacillota</taxon>
        <taxon>Clostridia</taxon>
        <taxon>Eubacteriales</taxon>
        <taxon>Clostridiaceae</taxon>
        <taxon>Clostridium</taxon>
    </lineage>
</organism>
<evidence type="ECO:0000256" key="5">
    <source>
        <dbReference type="ARBA" id="ARBA00022989"/>
    </source>
</evidence>
<feature type="transmembrane region" description="Helical" evidence="7">
    <location>
        <begin position="125"/>
        <end position="143"/>
    </location>
</feature>
<dbReference type="PANTHER" id="PTHR42770:SF15">
    <property type="entry name" value="GLUTAMATE_GAMMA-AMINOBUTYRATE ANTIPORTER-RELATED"/>
    <property type="match status" value="1"/>
</dbReference>
<dbReference type="PANTHER" id="PTHR42770">
    <property type="entry name" value="AMINO ACID TRANSPORTER-RELATED"/>
    <property type="match status" value="1"/>
</dbReference>
<feature type="transmembrane region" description="Helical" evidence="7">
    <location>
        <begin position="41"/>
        <end position="63"/>
    </location>
</feature>
<evidence type="ECO:0000313" key="9">
    <source>
        <dbReference type="Proteomes" id="UP000198619"/>
    </source>
</evidence>
<dbReference type="OrthoDB" id="92719at2"/>